<gene>
    <name evidence="1" type="ORF">X777_16048</name>
</gene>
<sequence length="163" mass="18786">MWARQRADPKRMPITLSHTRPGGGKKCTVIRKTCFFFFFLRDVRRVTLLFDSMGGRGRERRESLASICATDVGGFLDREFLVMNLLSSLNRRSVGTEVCLSFPSCRALQKRDHVDRATLRIVEIGFELSMPSKSVVTRIIEVKKKKKKCCRQNREGQREMIVT</sequence>
<dbReference type="Proteomes" id="UP000053097">
    <property type="component" value="Unassembled WGS sequence"/>
</dbReference>
<evidence type="ECO:0000313" key="2">
    <source>
        <dbReference type="Proteomes" id="UP000053097"/>
    </source>
</evidence>
<proteinExistence type="predicted"/>
<dbReference type="AlphaFoldDB" id="A0A026WVY0"/>
<organism evidence="1 2">
    <name type="scientific">Ooceraea biroi</name>
    <name type="common">Clonal raider ant</name>
    <name type="synonym">Cerapachys biroi</name>
    <dbReference type="NCBI Taxonomy" id="2015173"/>
    <lineage>
        <taxon>Eukaryota</taxon>
        <taxon>Metazoa</taxon>
        <taxon>Ecdysozoa</taxon>
        <taxon>Arthropoda</taxon>
        <taxon>Hexapoda</taxon>
        <taxon>Insecta</taxon>
        <taxon>Pterygota</taxon>
        <taxon>Neoptera</taxon>
        <taxon>Endopterygota</taxon>
        <taxon>Hymenoptera</taxon>
        <taxon>Apocrita</taxon>
        <taxon>Aculeata</taxon>
        <taxon>Formicoidea</taxon>
        <taxon>Formicidae</taxon>
        <taxon>Dorylinae</taxon>
        <taxon>Ooceraea</taxon>
    </lineage>
</organism>
<protein>
    <submittedName>
        <fullName evidence="1">Uncharacterized protein</fullName>
    </submittedName>
</protein>
<reference evidence="1 2" key="1">
    <citation type="journal article" date="2014" name="Curr. Biol.">
        <title>The genome of the clonal raider ant Cerapachys biroi.</title>
        <authorList>
            <person name="Oxley P.R."/>
            <person name="Ji L."/>
            <person name="Fetter-Pruneda I."/>
            <person name="McKenzie S.K."/>
            <person name="Li C."/>
            <person name="Hu H."/>
            <person name="Zhang G."/>
            <person name="Kronauer D.J."/>
        </authorList>
    </citation>
    <scope>NUCLEOTIDE SEQUENCE [LARGE SCALE GENOMIC DNA]</scope>
</reference>
<keyword evidence="2" id="KW-1185">Reference proteome</keyword>
<evidence type="ECO:0000313" key="1">
    <source>
        <dbReference type="EMBL" id="EZA59846.1"/>
    </source>
</evidence>
<accession>A0A026WVY0</accession>
<name>A0A026WVY0_OOCBI</name>
<dbReference type="EMBL" id="KK107087">
    <property type="protein sequence ID" value="EZA59846.1"/>
    <property type="molecule type" value="Genomic_DNA"/>
</dbReference>